<dbReference type="Proteomes" id="UP000470875">
    <property type="component" value="Unassembled WGS sequence"/>
</dbReference>
<dbReference type="RefSeq" id="WP_154542611.1">
    <property type="nucleotide sequence ID" value="NZ_VULO01000001.1"/>
</dbReference>
<name>A0A6N7W4B2_9ACTO</name>
<protein>
    <submittedName>
        <fullName evidence="1">Uncharacterized protein</fullName>
    </submittedName>
</protein>
<reference evidence="1 2" key="1">
    <citation type="submission" date="2019-08" db="EMBL/GenBank/DDBJ databases">
        <title>In-depth cultivation of the pig gut microbiome towards novel bacterial diversity and tailored functional studies.</title>
        <authorList>
            <person name="Wylensek D."/>
            <person name="Hitch T.C.A."/>
            <person name="Clavel T."/>
        </authorList>
    </citation>
    <scope>NUCLEOTIDE SEQUENCE [LARGE SCALE GENOMIC DNA]</scope>
    <source>
        <strain evidence="1 2">WB03_NA08</strain>
    </source>
</reference>
<dbReference type="AlphaFoldDB" id="A0A6N7W4B2"/>
<evidence type="ECO:0000313" key="2">
    <source>
        <dbReference type="Proteomes" id="UP000470875"/>
    </source>
</evidence>
<organism evidence="1 2">
    <name type="scientific">Scrofimicrobium canadense</name>
    <dbReference type="NCBI Taxonomy" id="2652290"/>
    <lineage>
        <taxon>Bacteria</taxon>
        <taxon>Bacillati</taxon>
        <taxon>Actinomycetota</taxon>
        <taxon>Actinomycetes</taxon>
        <taxon>Actinomycetales</taxon>
        <taxon>Actinomycetaceae</taxon>
        <taxon>Scrofimicrobium</taxon>
    </lineage>
</organism>
<gene>
    <name evidence="1" type="ORF">FYJ24_00625</name>
</gene>
<proteinExistence type="predicted"/>
<evidence type="ECO:0000313" key="1">
    <source>
        <dbReference type="EMBL" id="MSS83292.1"/>
    </source>
</evidence>
<accession>A0A6N7W4B2</accession>
<keyword evidence="2" id="KW-1185">Reference proteome</keyword>
<comment type="caution">
    <text evidence="1">The sequence shown here is derived from an EMBL/GenBank/DDBJ whole genome shotgun (WGS) entry which is preliminary data.</text>
</comment>
<sequence>MTVSVHEACASLRFAEGLRRRSAQARAEAAVQEAVSLSSLLGVRVAASEIREATVRGDFDEDPRLAAALGVWRAAWSLEESLDPLNPKGPRRRTATPPWPATIAQWHRDICSFLVARSHMSSQEVAKPLSLEAIRVIQEPNKDALTHAAKVWRTFVVAPPFTYGSAVVGALAAKRILALSGVEPTGVAVIGSYAAQDPSRFFSLDDREEEWQQFTETSVIEGCQRGIEVSRWVQAERLPS</sequence>
<dbReference type="EMBL" id="VULO01000001">
    <property type="protein sequence ID" value="MSS83292.1"/>
    <property type="molecule type" value="Genomic_DNA"/>
</dbReference>